<name>A0A7W6H7S7_9HYPH</name>
<evidence type="ECO:0008006" key="4">
    <source>
        <dbReference type="Google" id="ProtNLM"/>
    </source>
</evidence>
<dbReference type="EMBL" id="JACIEK010000016">
    <property type="protein sequence ID" value="MBB4000205.1"/>
    <property type="molecule type" value="Genomic_DNA"/>
</dbReference>
<sequence>MRWTTAALALVGVLAAILPGRAMADPAGDERYLRLEDAERVYAGMAEFARMQGPLIEVSDRRELPALAERGTALAAQTFAVAGARDAMLERLRKTPGEVPVAFDAIVARMRAVEAEFASRSLEALQAGEADAVAHYEARPDRASIDAVGDAMAAPDLARETAVTGLRVKWIYETLLTGNMDEMRAMTPALVETGIREVLDRTRAPDDPEYGAPPLRKELVREQARMVKRMVLSHLPEADVAALAAFYASDVGRAKRRALVEAFGARNDEDGARFIRQLLERERSRTP</sequence>
<evidence type="ECO:0000313" key="2">
    <source>
        <dbReference type="EMBL" id="MBB4000205.1"/>
    </source>
</evidence>
<dbReference type="Proteomes" id="UP000542776">
    <property type="component" value="Unassembled WGS sequence"/>
</dbReference>
<keyword evidence="3" id="KW-1185">Reference proteome</keyword>
<reference evidence="2 3" key="1">
    <citation type="submission" date="2020-08" db="EMBL/GenBank/DDBJ databases">
        <title>Genomic Encyclopedia of Type Strains, Phase IV (KMG-IV): sequencing the most valuable type-strain genomes for metagenomic binning, comparative biology and taxonomic classification.</title>
        <authorList>
            <person name="Goeker M."/>
        </authorList>
    </citation>
    <scope>NUCLEOTIDE SEQUENCE [LARGE SCALE GENOMIC DNA]</scope>
    <source>
        <strain evidence="2 3">DSM 102238</strain>
    </source>
</reference>
<gene>
    <name evidence="2" type="ORF">GGR04_004081</name>
</gene>
<feature type="chain" id="PRO_5031533498" description="DUF2059 domain-containing protein" evidence="1">
    <location>
        <begin position="25"/>
        <end position="287"/>
    </location>
</feature>
<comment type="caution">
    <text evidence="2">The sequence shown here is derived from an EMBL/GenBank/DDBJ whole genome shotgun (WGS) entry which is preliminary data.</text>
</comment>
<keyword evidence="1" id="KW-0732">Signal</keyword>
<evidence type="ECO:0000313" key="3">
    <source>
        <dbReference type="Proteomes" id="UP000542776"/>
    </source>
</evidence>
<proteinExistence type="predicted"/>
<organism evidence="2 3">
    <name type="scientific">Aureimonas pseudogalii</name>
    <dbReference type="NCBI Taxonomy" id="1744844"/>
    <lineage>
        <taxon>Bacteria</taxon>
        <taxon>Pseudomonadati</taxon>
        <taxon>Pseudomonadota</taxon>
        <taxon>Alphaproteobacteria</taxon>
        <taxon>Hyphomicrobiales</taxon>
        <taxon>Aurantimonadaceae</taxon>
        <taxon>Aureimonas</taxon>
    </lineage>
</organism>
<accession>A0A7W6H7S7</accession>
<dbReference type="RefSeq" id="WP_183201854.1">
    <property type="nucleotide sequence ID" value="NZ_JACIEK010000016.1"/>
</dbReference>
<evidence type="ECO:0000256" key="1">
    <source>
        <dbReference type="SAM" id="SignalP"/>
    </source>
</evidence>
<feature type="signal peptide" evidence="1">
    <location>
        <begin position="1"/>
        <end position="24"/>
    </location>
</feature>
<dbReference type="AlphaFoldDB" id="A0A7W6H7S7"/>
<protein>
    <recommendedName>
        <fullName evidence="4">DUF2059 domain-containing protein</fullName>
    </recommendedName>
</protein>